<evidence type="ECO:0000313" key="3">
    <source>
        <dbReference type="Proteomes" id="UP000621266"/>
    </source>
</evidence>
<keyword evidence="1" id="KW-1133">Transmembrane helix</keyword>
<protein>
    <recommendedName>
        <fullName evidence="4">Secreted protein</fullName>
    </recommendedName>
</protein>
<dbReference type="Proteomes" id="UP000621266">
    <property type="component" value="Unassembled WGS sequence"/>
</dbReference>
<keyword evidence="1" id="KW-0812">Transmembrane</keyword>
<organism evidence="2 3">
    <name type="scientific">Streptomyces lycii</name>
    <dbReference type="NCBI Taxonomy" id="2654337"/>
    <lineage>
        <taxon>Bacteria</taxon>
        <taxon>Bacillati</taxon>
        <taxon>Actinomycetota</taxon>
        <taxon>Actinomycetes</taxon>
        <taxon>Kitasatosporales</taxon>
        <taxon>Streptomycetaceae</taxon>
        <taxon>Streptomyces</taxon>
    </lineage>
</organism>
<feature type="transmembrane region" description="Helical" evidence="1">
    <location>
        <begin position="27"/>
        <end position="49"/>
    </location>
</feature>
<name>A0ABQ7FQH7_9ACTN</name>
<sequence>MEPPRRTAWAEGVDRLRAAATTEPGRLRLIGAVLAALVLAFGAVTAWQVSDRSAAAADVVGQSQPLSDDAASVYRSLADADTTAAAGFLSGGQWPAEIRERYETDIEVASELLVTAAANTEGSAASRRGVAELNSHLTAYTGLVEQARANNRQGLPLGGAYLRHANERMRTDLLPAARSLYEAETDRLGEDYADARSWPWAALALGVLALAALGWAQRRVYLRTNRVFNQGLLAATAACAVLLLWLAVGHGVARSGLGDSREHGAESLRVLNEARIHSLTARGDESLTLVARGARLTGNGKDFYETSYAGGMRDLVGGPGEEAAPGSLLDRAGDLADDTEGRAPVRAAVEAVRTWQDRHREARKADDNGDYDGALRQVIGDRGTTGESFDEVDSSLDRAQAHERREFRAAADGGRRAFAGLPAGAAVFALLGAAAAVLGIGRRLSEYR</sequence>
<feature type="transmembrane region" description="Helical" evidence="1">
    <location>
        <begin position="227"/>
        <end position="248"/>
    </location>
</feature>
<evidence type="ECO:0000256" key="1">
    <source>
        <dbReference type="SAM" id="Phobius"/>
    </source>
</evidence>
<dbReference type="EMBL" id="WHPN01000009">
    <property type="protein sequence ID" value="KAF4411090.1"/>
    <property type="molecule type" value="Genomic_DNA"/>
</dbReference>
<feature type="transmembrane region" description="Helical" evidence="1">
    <location>
        <begin position="197"/>
        <end position="215"/>
    </location>
</feature>
<keyword evidence="1" id="KW-0472">Membrane</keyword>
<proteinExistence type="predicted"/>
<evidence type="ECO:0008006" key="4">
    <source>
        <dbReference type="Google" id="ProtNLM"/>
    </source>
</evidence>
<accession>A0ABQ7FQH7</accession>
<reference evidence="2 3" key="1">
    <citation type="submission" date="2019-10" db="EMBL/GenBank/DDBJ databases">
        <title>Streptomyces tenebrisbrunneis sp.nov., an endogenous actinomycete isolated from of Lycium ruthenicum.</title>
        <authorList>
            <person name="Ma L."/>
        </authorList>
    </citation>
    <scope>NUCLEOTIDE SEQUENCE [LARGE SCALE GENOMIC DNA]</scope>
    <source>
        <strain evidence="2 3">TRM 66187</strain>
    </source>
</reference>
<feature type="transmembrane region" description="Helical" evidence="1">
    <location>
        <begin position="417"/>
        <end position="440"/>
    </location>
</feature>
<evidence type="ECO:0000313" key="2">
    <source>
        <dbReference type="EMBL" id="KAF4411090.1"/>
    </source>
</evidence>
<keyword evidence="3" id="KW-1185">Reference proteome</keyword>
<gene>
    <name evidence="2" type="ORF">GCU69_00405</name>
</gene>
<comment type="caution">
    <text evidence="2">The sequence shown here is derived from an EMBL/GenBank/DDBJ whole genome shotgun (WGS) entry which is preliminary data.</text>
</comment>